<dbReference type="GO" id="GO:0007585">
    <property type="term" value="P:respiratory gaseous exchange by respiratory system"/>
    <property type="evidence" value="ECO:0007669"/>
    <property type="project" value="UniProtKB-KW"/>
</dbReference>
<keyword evidence="7" id="KW-1015">Disulfide bond</keyword>
<evidence type="ECO:0000256" key="3">
    <source>
        <dbReference type="ARBA" id="ARBA00022525"/>
    </source>
</evidence>
<dbReference type="InterPro" id="IPR011001">
    <property type="entry name" value="Saposin-like"/>
</dbReference>
<evidence type="ECO:0000256" key="1">
    <source>
        <dbReference type="ARBA" id="ARBA00004364"/>
    </source>
</evidence>
<keyword evidence="2" id="KW-0767">Surface film</keyword>
<comment type="function">
    <text evidence="9">Pulmonary surfactant-associated proteins promote alveolar stability by lowering the surface tension at the air-liquid interface in the peripheral air spaces. SP-B increases the collapse pressure of palmitic acid to nearly 70 millinewtons per meter.</text>
</comment>
<dbReference type="SMART" id="SM00162">
    <property type="entry name" value="SAPA"/>
    <property type="match status" value="2"/>
</dbReference>
<keyword evidence="5" id="KW-0732">Signal</keyword>
<evidence type="ECO:0000256" key="5">
    <source>
        <dbReference type="ARBA" id="ARBA00022729"/>
    </source>
</evidence>
<evidence type="ECO:0000313" key="12">
    <source>
        <dbReference type="EMBL" id="OWR46517.1"/>
    </source>
</evidence>
<dbReference type="GO" id="GO:0005576">
    <property type="term" value="C:extracellular region"/>
    <property type="evidence" value="ECO:0007669"/>
    <property type="project" value="UniProtKB-SubCell"/>
</dbReference>
<dbReference type="PROSITE" id="PS51110">
    <property type="entry name" value="SAP_A"/>
    <property type="match status" value="2"/>
</dbReference>
<evidence type="ECO:0000256" key="9">
    <source>
        <dbReference type="ARBA" id="ARBA00037221"/>
    </source>
</evidence>
<evidence type="ECO:0000256" key="7">
    <source>
        <dbReference type="ARBA" id="ARBA00023157"/>
    </source>
</evidence>
<evidence type="ECO:0000256" key="10">
    <source>
        <dbReference type="ARBA" id="ARBA00041094"/>
    </source>
</evidence>
<keyword evidence="6" id="KW-0677">Repeat</keyword>
<dbReference type="EMBL" id="AGBW02011531">
    <property type="protein sequence ID" value="OWR46517.1"/>
    <property type="molecule type" value="Genomic_DNA"/>
</dbReference>
<evidence type="ECO:0000256" key="6">
    <source>
        <dbReference type="ARBA" id="ARBA00022737"/>
    </source>
</evidence>
<gene>
    <name evidence="12" type="ORF">KGM_200483</name>
</gene>
<dbReference type="InterPro" id="IPR003119">
    <property type="entry name" value="SAP_A"/>
</dbReference>
<sequence>MTNTFAVCLVAISFFCCTCLSTAKQIPRECAKGPTYWCESLKNAADCGAVGHCTSTVWELEVTDVKNNIISDKIVQKFSQLKDVNTMINADYLSSSISSACRDLPTPGVQRLCKANTADLGQYLLHVLLSKTTPQTICRIVGMCNNDKLENLNLKKRSNEPSKEKHLLGGARCTWGPSYWCSNFSTGKECKATHHCVQKVWSKQTYPEDNDSICKICKDMVKQARDQLESNQTQEDLKAVFEGECDLIPVKLIRKECKVLADDFVPELVETLSSQMNPDAVCSVAGLCNSERIDHMLEDYSSALKLREDCTNCRRSVGIARKRFDATSYEDFLMGLLKVCQEMGSLSDSCSMLVFKYYENIIEALKKDFTAEDVCHLSGQCAHLYHTHDLYTFPDDEQHLKASDDIPCEFCEQIVKHLRDTLVANTTKIEFKKILVGLCKHSGSFKDECLHLVDQYYEVVYTFLTAEMQPQLICGFLGVCKKKTDITIAPLLPNELEIKTIGISDSLIGADEANSYTHKPKQDNVKILDADKAQLPIERMFVSVPQTGNTEICTFCQYFLHYIQVELSDENTEEAIKKVVEDACDVLPNAIDSTCRQFVSQYGAAVIALLVQEMDPAEVCPTLGLCPKSKVKVSDSPNCALCLFAVQQVETVLKDNKTEASIRKALDSLCNSLSANMRPACVNFVESHTDQLIEMLIADLTAQEICVFLKMCKDEHTRTDPLRITDIDRYHRKPHLRGDWNARKRPMLPRNMLEPGVGDIETNEIPDHTVNGRPVHNQNPVCVICEFVLKEIDDQIKDKHNVDEIKKVVHGVCKRMPKSVRNECDQFVEKYADLVISLLVQELDPDEVCQQLKLCKPSGIDHFKGEVLNCAVCESIVQVLKKLATNKKLDDDIIHVTELACNELPAKFAKRCRNMMEVYGESIIELIKSSGSRFICGMIGFCGERPARLQMTPAI</sequence>
<dbReference type="FunCoup" id="A0A212EYI5">
    <property type="interactions" value="769"/>
</dbReference>
<dbReference type="Pfam" id="PF03489">
    <property type="entry name" value="SapB_2"/>
    <property type="match status" value="7"/>
</dbReference>
<keyword evidence="3" id="KW-0964">Secreted</keyword>
<evidence type="ECO:0000256" key="8">
    <source>
        <dbReference type="ARBA" id="ARBA00023180"/>
    </source>
</evidence>
<dbReference type="PANTHER" id="PTHR11480:SF3">
    <property type="entry name" value="BCDNA.GH08312"/>
    <property type="match status" value="1"/>
</dbReference>
<dbReference type="eggNOG" id="KOG1340">
    <property type="taxonomic scope" value="Eukaryota"/>
</dbReference>
<accession>A0A212EYI5</accession>
<comment type="caution">
    <text evidence="12">The sequence shown here is derived from an EMBL/GenBank/DDBJ whole genome shotgun (WGS) entry which is preliminary data.</text>
</comment>
<dbReference type="Pfam" id="PF02199">
    <property type="entry name" value="SapA"/>
    <property type="match status" value="2"/>
</dbReference>
<keyword evidence="13" id="KW-1185">Reference proteome</keyword>
<dbReference type="InterPro" id="IPR007856">
    <property type="entry name" value="SapB_1"/>
</dbReference>
<name>A0A212EYI5_DANPL</name>
<keyword evidence="8" id="KW-0325">Glycoprotein</keyword>
<dbReference type="InterPro" id="IPR008139">
    <property type="entry name" value="SaposinB_dom"/>
</dbReference>
<comment type="subcellular location">
    <subcellularLocation>
        <location evidence="1">Secreted</location>
        <location evidence="1">Extracellular space</location>
        <location evidence="1">Surface film</location>
    </subcellularLocation>
</comment>
<dbReference type="Pfam" id="PF05184">
    <property type="entry name" value="SapB_1"/>
    <property type="match status" value="5"/>
</dbReference>
<organism evidence="12 13">
    <name type="scientific">Danaus plexippus plexippus</name>
    <dbReference type="NCBI Taxonomy" id="278856"/>
    <lineage>
        <taxon>Eukaryota</taxon>
        <taxon>Metazoa</taxon>
        <taxon>Ecdysozoa</taxon>
        <taxon>Arthropoda</taxon>
        <taxon>Hexapoda</taxon>
        <taxon>Insecta</taxon>
        <taxon>Pterygota</taxon>
        <taxon>Neoptera</taxon>
        <taxon>Endopterygota</taxon>
        <taxon>Lepidoptera</taxon>
        <taxon>Glossata</taxon>
        <taxon>Ditrysia</taxon>
        <taxon>Papilionoidea</taxon>
        <taxon>Nymphalidae</taxon>
        <taxon>Danainae</taxon>
        <taxon>Danaini</taxon>
        <taxon>Danaina</taxon>
        <taxon>Danaus</taxon>
        <taxon>Danaus</taxon>
    </lineage>
</organism>
<dbReference type="SMART" id="SM00741">
    <property type="entry name" value="SapB"/>
    <property type="match status" value="8"/>
</dbReference>
<dbReference type="FunFam" id="1.10.225.10:FF:000002">
    <property type="entry name" value="prosaposin isoform X2"/>
    <property type="match status" value="2"/>
</dbReference>
<evidence type="ECO:0000313" key="13">
    <source>
        <dbReference type="Proteomes" id="UP000007151"/>
    </source>
</evidence>
<dbReference type="AlphaFoldDB" id="A0A212EYI5"/>
<dbReference type="Proteomes" id="UP000007151">
    <property type="component" value="Unassembled WGS sequence"/>
</dbReference>
<protein>
    <recommendedName>
        <fullName evidence="10">Pulmonary surfactant-associated protein B</fullName>
    </recommendedName>
    <alternativeName>
        <fullName evidence="11">Pulmonary surfactant-associated proteolipid SPL(Phe)</fullName>
    </alternativeName>
</protein>
<proteinExistence type="predicted"/>
<evidence type="ECO:0000256" key="11">
    <source>
        <dbReference type="ARBA" id="ARBA00041785"/>
    </source>
</evidence>
<dbReference type="GO" id="GO:0016020">
    <property type="term" value="C:membrane"/>
    <property type="evidence" value="ECO:0007669"/>
    <property type="project" value="GOC"/>
</dbReference>
<dbReference type="InterPro" id="IPR051428">
    <property type="entry name" value="Sphingo_Act-Surfact_Prot"/>
</dbReference>
<dbReference type="OrthoDB" id="69496at2759"/>
<dbReference type="PROSITE" id="PS50015">
    <property type="entry name" value="SAP_B"/>
    <property type="match status" value="8"/>
</dbReference>
<evidence type="ECO:0000256" key="4">
    <source>
        <dbReference type="ARBA" id="ARBA00022713"/>
    </source>
</evidence>
<dbReference type="STRING" id="278856.A0A212EYI5"/>
<dbReference type="KEGG" id="dpl:KGM_200483"/>
<dbReference type="PRINTS" id="PR01797">
    <property type="entry name" value="SAPOSIN"/>
</dbReference>
<evidence type="ECO:0000256" key="2">
    <source>
        <dbReference type="ARBA" id="ARBA00022439"/>
    </source>
</evidence>
<reference evidence="12 13" key="1">
    <citation type="journal article" date="2011" name="Cell">
        <title>The monarch butterfly genome yields insights into long-distance migration.</title>
        <authorList>
            <person name="Zhan S."/>
            <person name="Merlin C."/>
            <person name="Boore J.L."/>
            <person name="Reppert S.M."/>
        </authorList>
    </citation>
    <scope>NUCLEOTIDE SEQUENCE [LARGE SCALE GENOMIC DNA]</scope>
    <source>
        <strain evidence="12">F-2</strain>
    </source>
</reference>
<dbReference type="Gene3D" id="1.10.225.10">
    <property type="entry name" value="Saposin-like"/>
    <property type="match status" value="8"/>
</dbReference>
<keyword evidence="4" id="KW-0305">Gaseous exchange</keyword>
<dbReference type="GO" id="GO:0006665">
    <property type="term" value="P:sphingolipid metabolic process"/>
    <property type="evidence" value="ECO:0007669"/>
    <property type="project" value="InterPro"/>
</dbReference>
<dbReference type="PANTHER" id="PTHR11480">
    <property type="entry name" value="SAPOSIN-RELATED"/>
    <property type="match status" value="1"/>
</dbReference>
<dbReference type="InterPro" id="IPR008373">
    <property type="entry name" value="Saposin"/>
</dbReference>
<dbReference type="FunFam" id="1.10.225.10:FF:000008">
    <property type="entry name" value="Pulmonary surfactant-associated protein B"/>
    <property type="match status" value="1"/>
</dbReference>
<dbReference type="GO" id="GO:0005764">
    <property type="term" value="C:lysosome"/>
    <property type="evidence" value="ECO:0007669"/>
    <property type="project" value="InterPro"/>
</dbReference>
<dbReference type="SUPFAM" id="SSF47862">
    <property type="entry name" value="Saposin"/>
    <property type="match status" value="7"/>
</dbReference>
<dbReference type="InterPro" id="IPR008138">
    <property type="entry name" value="SapB_2"/>
</dbReference>